<evidence type="ECO:0000256" key="1">
    <source>
        <dbReference type="SAM" id="Phobius"/>
    </source>
</evidence>
<proteinExistence type="predicted"/>
<reference evidence="2 3" key="1">
    <citation type="submission" date="2018-03" db="EMBL/GenBank/DDBJ databases">
        <title>Genomic Encyclopedia of Type Strains, Phase III (KMG-III): the genomes of soil and plant-associated and newly described type strains.</title>
        <authorList>
            <person name="Whitman W."/>
        </authorList>
    </citation>
    <scope>NUCLEOTIDE SEQUENCE [LARGE SCALE GENOMIC DNA]</scope>
    <source>
        <strain evidence="2 3">CGMCC 1.12700</strain>
    </source>
</reference>
<keyword evidence="3" id="KW-1185">Reference proteome</keyword>
<dbReference type="RefSeq" id="WP_106525089.1">
    <property type="nucleotide sequence ID" value="NZ_PYGD01000013.1"/>
</dbReference>
<feature type="transmembrane region" description="Helical" evidence="1">
    <location>
        <begin position="45"/>
        <end position="64"/>
    </location>
</feature>
<evidence type="ECO:0008006" key="4">
    <source>
        <dbReference type="Google" id="ProtNLM"/>
    </source>
</evidence>
<keyword evidence="1" id="KW-0472">Membrane</keyword>
<name>A0A2P8CVS9_9BACT</name>
<feature type="transmembrane region" description="Helical" evidence="1">
    <location>
        <begin position="76"/>
        <end position="97"/>
    </location>
</feature>
<protein>
    <recommendedName>
        <fullName evidence="4">Acid-resistance membrane protein</fullName>
    </recommendedName>
</protein>
<feature type="transmembrane region" description="Helical" evidence="1">
    <location>
        <begin position="161"/>
        <end position="180"/>
    </location>
</feature>
<comment type="caution">
    <text evidence="2">The sequence shown here is derived from an EMBL/GenBank/DDBJ whole genome shotgun (WGS) entry which is preliminary data.</text>
</comment>
<dbReference type="AlphaFoldDB" id="A0A2P8CVS9"/>
<accession>A0A2P8CVS9</accession>
<feature type="transmembrane region" description="Helical" evidence="1">
    <location>
        <begin position="135"/>
        <end position="155"/>
    </location>
</feature>
<feature type="transmembrane region" description="Helical" evidence="1">
    <location>
        <begin position="103"/>
        <end position="123"/>
    </location>
</feature>
<evidence type="ECO:0000313" key="3">
    <source>
        <dbReference type="Proteomes" id="UP000240572"/>
    </source>
</evidence>
<dbReference type="EMBL" id="PYGD01000013">
    <property type="protein sequence ID" value="PSK89065.1"/>
    <property type="molecule type" value="Genomic_DNA"/>
</dbReference>
<sequence>MDYSLQNRQTGAARRNNLLIAKGSLAIAWGVAALLGAIINPMALVFTFGLLNIAAALFTFAYAYNNRHLKIAHQWLLLEGCIELLAGIVFTFVVRSVPQFIEYMSYGIIFIITLQFMYGYTLLLKNVVNPRNMAARFGSVILGTIISVGLLAHVFSLTFSFIVIGIFSIFYGILNMQFAVKLRNVVLGKTE</sequence>
<dbReference type="Proteomes" id="UP000240572">
    <property type="component" value="Unassembled WGS sequence"/>
</dbReference>
<keyword evidence="1" id="KW-0812">Transmembrane</keyword>
<evidence type="ECO:0000313" key="2">
    <source>
        <dbReference type="EMBL" id="PSK89065.1"/>
    </source>
</evidence>
<gene>
    <name evidence="2" type="ORF">B0I18_11377</name>
</gene>
<dbReference type="OrthoDB" id="660140at2"/>
<feature type="transmembrane region" description="Helical" evidence="1">
    <location>
        <begin position="20"/>
        <end position="39"/>
    </location>
</feature>
<keyword evidence="1" id="KW-1133">Transmembrane helix</keyword>
<organism evidence="2 3">
    <name type="scientific">Taibaiella chishuiensis</name>
    <dbReference type="NCBI Taxonomy" id="1434707"/>
    <lineage>
        <taxon>Bacteria</taxon>
        <taxon>Pseudomonadati</taxon>
        <taxon>Bacteroidota</taxon>
        <taxon>Chitinophagia</taxon>
        <taxon>Chitinophagales</taxon>
        <taxon>Chitinophagaceae</taxon>
        <taxon>Taibaiella</taxon>
    </lineage>
</organism>